<dbReference type="EMBL" id="JAAAJB010001463">
    <property type="protein sequence ID" value="KAG0247932.1"/>
    <property type="molecule type" value="Genomic_DNA"/>
</dbReference>
<dbReference type="InterPro" id="IPR050863">
    <property type="entry name" value="CenT-Element_Derived"/>
</dbReference>
<gene>
    <name evidence="2" type="ORF">DFQ27_001396</name>
</gene>
<dbReference type="GO" id="GO:0005634">
    <property type="term" value="C:nucleus"/>
    <property type="evidence" value="ECO:0007669"/>
    <property type="project" value="TreeGrafter"/>
</dbReference>
<dbReference type="InterPro" id="IPR004875">
    <property type="entry name" value="DDE_SF_endonuclease_dom"/>
</dbReference>
<evidence type="ECO:0000259" key="1">
    <source>
        <dbReference type="Pfam" id="PF03184"/>
    </source>
</evidence>
<dbReference type="OrthoDB" id="125347at2759"/>
<evidence type="ECO:0000313" key="2">
    <source>
        <dbReference type="EMBL" id="KAG0247932.1"/>
    </source>
</evidence>
<dbReference type="PANTHER" id="PTHR19303">
    <property type="entry name" value="TRANSPOSON"/>
    <property type="match status" value="1"/>
</dbReference>
<organism evidence="2 3">
    <name type="scientific">Actinomortierella ambigua</name>
    <dbReference type="NCBI Taxonomy" id="1343610"/>
    <lineage>
        <taxon>Eukaryota</taxon>
        <taxon>Fungi</taxon>
        <taxon>Fungi incertae sedis</taxon>
        <taxon>Mucoromycota</taxon>
        <taxon>Mortierellomycotina</taxon>
        <taxon>Mortierellomycetes</taxon>
        <taxon>Mortierellales</taxon>
        <taxon>Mortierellaceae</taxon>
        <taxon>Actinomortierella</taxon>
    </lineage>
</organism>
<protein>
    <recommendedName>
        <fullName evidence="1">DDE-1 domain-containing protein</fullName>
    </recommendedName>
</protein>
<comment type="caution">
    <text evidence="2">The sequence shown here is derived from an EMBL/GenBank/DDBJ whole genome shotgun (WGS) entry which is preliminary data.</text>
</comment>
<proteinExistence type="predicted"/>
<evidence type="ECO:0000313" key="3">
    <source>
        <dbReference type="Proteomes" id="UP000807716"/>
    </source>
</evidence>
<keyword evidence="3" id="KW-1185">Reference proteome</keyword>
<dbReference type="GO" id="GO:0003677">
    <property type="term" value="F:DNA binding"/>
    <property type="evidence" value="ECO:0007669"/>
    <property type="project" value="TreeGrafter"/>
</dbReference>
<feature type="non-terminal residue" evidence="2">
    <location>
        <position position="276"/>
    </location>
</feature>
<reference evidence="2" key="1">
    <citation type="journal article" date="2020" name="Fungal Divers.">
        <title>Resolving the Mortierellaceae phylogeny through synthesis of multi-gene phylogenetics and phylogenomics.</title>
        <authorList>
            <person name="Vandepol N."/>
            <person name="Liber J."/>
            <person name="Desiro A."/>
            <person name="Na H."/>
            <person name="Kennedy M."/>
            <person name="Barry K."/>
            <person name="Grigoriev I.V."/>
            <person name="Miller A.N."/>
            <person name="O'Donnell K."/>
            <person name="Stajich J.E."/>
            <person name="Bonito G."/>
        </authorList>
    </citation>
    <scope>NUCLEOTIDE SEQUENCE</scope>
    <source>
        <strain evidence="2">BC1065</strain>
    </source>
</reference>
<accession>A0A9P6PKW4</accession>
<feature type="domain" description="DDE-1" evidence="1">
    <location>
        <begin position="115"/>
        <end position="189"/>
    </location>
</feature>
<name>A0A9P6PKW4_9FUNG</name>
<dbReference type="PANTHER" id="PTHR19303:SF73">
    <property type="entry name" value="PROTEIN PDC2"/>
    <property type="match status" value="1"/>
</dbReference>
<dbReference type="AlphaFoldDB" id="A0A9P6PKW4"/>
<sequence length="276" mass="30914">MAELQRICGTYDLKDIFNCDETGLYLTELSDRTYTTSEFTAGKKPKRGSRVSILFCINADGSSLRLSENITALRPFVLSQHLPKDARVLPTHLMTSVKNETGLEDGDPETGEPWKNIHIERLPVNSTAVTQPLDQGVISVFKRKFLHMLSDVVISATYGTCEAVTNGIAWSLIPYAWSHMKEPTLRHCFEVSGLLPPNLVKHQRDIDLFPPDAETGREPIPPPLSPEQFKLEQGIYVRFLASAITDGEFDFERDAEQRDAETIAHTAAQALRDAMR</sequence>
<dbReference type="Pfam" id="PF03184">
    <property type="entry name" value="DDE_1"/>
    <property type="match status" value="1"/>
</dbReference>
<dbReference type="Proteomes" id="UP000807716">
    <property type="component" value="Unassembled WGS sequence"/>
</dbReference>